<dbReference type="CDD" id="cd10719">
    <property type="entry name" value="DnaJ_zf"/>
    <property type="match status" value="1"/>
</dbReference>
<protein>
    <submittedName>
        <fullName evidence="4">Antitermination protein</fullName>
    </submittedName>
</protein>
<evidence type="ECO:0000313" key="5">
    <source>
        <dbReference type="Proteomes" id="UP000696184"/>
    </source>
</evidence>
<evidence type="ECO:0000256" key="2">
    <source>
        <dbReference type="ARBA" id="ARBA00023125"/>
    </source>
</evidence>
<evidence type="ECO:0000313" key="4">
    <source>
        <dbReference type="EMBL" id="MBI6550718.1"/>
    </source>
</evidence>
<keyword evidence="3" id="KW-0804">Transcription</keyword>
<keyword evidence="1" id="KW-0805">Transcription regulation</keyword>
<dbReference type="HAMAP" id="MF_04158">
    <property type="entry name" value="Antitermination_lambda"/>
    <property type="match status" value="1"/>
</dbReference>
<dbReference type="SUPFAM" id="SSF57938">
    <property type="entry name" value="DnaJ/Hsp40 cysteine-rich domain"/>
    <property type="match status" value="1"/>
</dbReference>
<accession>A0ABS0UCN9</accession>
<dbReference type="InterPro" id="IPR003222">
    <property type="entry name" value="Antitermntn"/>
</dbReference>
<sequence>MNLESLPKYFSPKTIQFSDSPAATATDSFSITDVMASLGLASAQARMGIELFLAKQGINSPDEAVESLYQYALTQVHQHPAISKLDEDIKQNVLQILANYAFQDYARSAASKKPCSDCDGGFIEAEVFTTKNYTPWMERKLVEANLSMGAKIIPSSYAKFREVREVVKVACPTCKGKGTVSHSCRCNGRGEVLDKEQTELIGIPVYKTCPKCSGRGYSRLKFTEVWSAVRELAGVSKTTCYDKYQPLFEQLVEECFKEEIRADYVLRNLTKRELISIDI</sequence>
<dbReference type="EMBL" id="JACOII010000076">
    <property type="protein sequence ID" value="MBI6550718.1"/>
    <property type="molecule type" value="Genomic_DNA"/>
</dbReference>
<evidence type="ECO:0000256" key="1">
    <source>
        <dbReference type="ARBA" id="ARBA00023015"/>
    </source>
</evidence>
<proteinExistence type="inferred from homology"/>
<organism evidence="4 5">
    <name type="scientific">Xenorhabdus lircayensis</name>
    <dbReference type="NCBI Taxonomy" id="2763499"/>
    <lineage>
        <taxon>Bacteria</taxon>
        <taxon>Pseudomonadati</taxon>
        <taxon>Pseudomonadota</taxon>
        <taxon>Gammaproteobacteria</taxon>
        <taxon>Enterobacterales</taxon>
        <taxon>Morganellaceae</taxon>
        <taxon>Xenorhabdus</taxon>
    </lineage>
</organism>
<dbReference type="InterPro" id="IPR038500">
    <property type="entry name" value="Antitermination_sf"/>
</dbReference>
<comment type="caution">
    <text evidence="4">The sequence shown here is derived from an EMBL/GenBank/DDBJ whole genome shotgun (WGS) entry which is preliminary data.</text>
</comment>
<keyword evidence="2" id="KW-0238">DNA-binding</keyword>
<dbReference type="Pfam" id="PF03589">
    <property type="entry name" value="Antiterm"/>
    <property type="match status" value="2"/>
</dbReference>
<keyword evidence="5" id="KW-1185">Reference proteome</keyword>
<reference evidence="4 5" key="1">
    <citation type="submission" date="2020-08" db="EMBL/GenBank/DDBJ databases">
        <title>Description of Xenorhabdus lircayensis sp. nov., the symbiotic bacterium associated with the entomopathogenic nematode Steirnernema unicornum.</title>
        <authorList>
            <person name="Castaneda-Alvarez C."/>
            <person name="Prodan S."/>
            <person name="Zamorano A."/>
            <person name="San-Blas E."/>
            <person name="Aballay E."/>
        </authorList>
    </citation>
    <scope>NUCLEOTIDE SEQUENCE [LARGE SCALE GENOMIC DNA]</scope>
    <source>
        <strain evidence="4 5">VLS</strain>
    </source>
</reference>
<name>A0ABS0UCN9_9GAMM</name>
<evidence type="ECO:0000256" key="3">
    <source>
        <dbReference type="ARBA" id="ARBA00023163"/>
    </source>
</evidence>
<dbReference type="InterPro" id="IPR001305">
    <property type="entry name" value="HSP_DnaJ_Cys-rich_dom"/>
</dbReference>
<dbReference type="Proteomes" id="UP000696184">
    <property type="component" value="Unassembled WGS sequence"/>
</dbReference>
<dbReference type="Gene3D" id="1.10.274.110">
    <property type="match status" value="1"/>
</dbReference>
<dbReference type="InterPro" id="IPR036410">
    <property type="entry name" value="HSP_DnaJ_Cys-rich_dom_sf"/>
</dbReference>
<dbReference type="RefSeq" id="WP_198691457.1">
    <property type="nucleotide sequence ID" value="NZ_CAWPUD010000078.1"/>
</dbReference>
<gene>
    <name evidence="4" type="ORF">H8A87_19020</name>
</gene>